<comment type="caution">
    <text evidence="1">The sequence shown here is derived from an EMBL/GenBank/DDBJ whole genome shotgun (WGS) entry which is preliminary data.</text>
</comment>
<evidence type="ECO:0000313" key="1">
    <source>
        <dbReference type="EMBL" id="KAK0452779.1"/>
    </source>
</evidence>
<dbReference type="AlphaFoldDB" id="A0AA39N0D9"/>
<feature type="non-terminal residue" evidence="1">
    <location>
        <position position="1"/>
    </location>
</feature>
<proteinExistence type="predicted"/>
<keyword evidence="2" id="KW-1185">Reference proteome</keyword>
<feature type="non-terminal residue" evidence="1">
    <location>
        <position position="74"/>
    </location>
</feature>
<sequence>GPAIPHWDRKDLYPRYCRLMLLLFKPWVSAGDLHDVGQTWETAFSEFIKMAGPEVLKVINNMQIMHECKDSRDD</sequence>
<dbReference type="Proteomes" id="UP001175211">
    <property type="component" value="Unassembled WGS sequence"/>
</dbReference>
<accession>A0AA39N0D9</accession>
<organism evidence="1 2">
    <name type="scientific">Armillaria tabescens</name>
    <name type="common">Ringless honey mushroom</name>
    <name type="synonym">Agaricus tabescens</name>
    <dbReference type="NCBI Taxonomy" id="1929756"/>
    <lineage>
        <taxon>Eukaryota</taxon>
        <taxon>Fungi</taxon>
        <taxon>Dikarya</taxon>
        <taxon>Basidiomycota</taxon>
        <taxon>Agaricomycotina</taxon>
        <taxon>Agaricomycetes</taxon>
        <taxon>Agaricomycetidae</taxon>
        <taxon>Agaricales</taxon>
        <taxon>Marasmiineae</taxon>
        <taxon>Physalacriaceae</taxon>
        <taxon>Desarmillaria</taxon>
    </lineage>
</organism>
<name>A0AA39N0D9_ARMTA</name>
<gene>
    <name evidence="1" type="ORF">EV420DRAFT_1244913</name>
</gene>
<reference evidence="1" key="1">
    <citation type="submission" date="2023-06" db="EMBL/GenBank/DDBJ databases">
        <authorList>
            <consortium name="Lawrence Berkeley National Laboratory"/>
            <person name="Ahrendt S."/>
            <person name="Sahu N."/>
            <person name="Indic B."/>
            <person name="Wong-Bajracharya J."/>
            <person name="Merenyi Z."/>
            <person name="Ke H.-M."/>
            <person name="Monk M."/>
            <person name="Kocsube S."/>
            <person name="Drula E."/>
            <person name="Lipzen A."/>
            <person name="Balint B."/>
            <person name="Henrissat B."/>
            <person name="Andreopoulos B."/>
            <person name="Martin F.M."/>
            <person name="Harder C.B."/>
            <person name="Rigling D."/>
            <person name="Ford K.L."/>
            <person name="Foster G.D."/>
            <person name="Pangilinan J."/>
            <person name="Papanicolaou A."/>
            <person name="Barry K."/>
            <person name="LaButti K."/>
            <person name="Viragh M."/>
            <person name="Koriabine M."/>
            <person name="Yan M."/>
            <person name="Riley R."/>
            <person name="Champramary S."/>
            <person name="Plett K.L."/>
            <person name="Tsai I.J."/>
            <person name="Slot J."/>
            <person name="Sipos G."/>
            <person name="Plett J."/>
            <person name="Nagy L.G."/>
            <person name="Grigoriev I.V."/>
        </authorList>
    </citation>
    <scope>NUCLEOTIDE SEQUENCE</scope>
    <source>
        <strain evidence="1">CCBAS 213</strain>
    </source>
</reference>
<dbReference type="EMBL" id="JAUEPS010000030">
    <property type="protein sequence ID" value="KAK0452779.1"/>
    <property type="molecule type" value="Genomic_DNA"/>
</dbReference>
<evidence type="ECO:0000313" key="2">
    <source>
        <dbReference type="Proteomes" id="UP001175211"/>
    </source>
</evidence>
<dbReference type="GeneID" id="85350222"/>
<protein>
    <submittedName>
        <fullName evidence="1">Uncharacterized protein</fullName>
    </submittedName>
</protein>
<dbReference type="RefSeq" id="XP_060328115.1">
    <property type="nucleotide sequence ID" value="XM_060466674.1"/>
</dbReference>